<dbReference type="Proteomes" id="UP000299102">
    <property type="component" value="Unassembled WGS sequence"/>
</dbReference>
<accession>A0A4C1TAR6</accession>
<protein>
    <submittedName>
        <fullName evidence="2">Uncharacterized protein</fullName>
    </submittedName>
</protein>
<proteinExistence type="predicted"/>
<sequence length="76" mass="8213">MESRTGPETESKAGIRAEPKAELRSGRMVVRLRGLGVLSIKPMIADAVTVLATSADGDSRPLVGRHEQSPIRRSEM</sequence>
<evidence type="ECO:0000256" key="1">
    <source>
        <dbReference type="SAM" id="MobiDB-lite"/>
    </source>
</evidence>
<evidence type="ECO:0000313" key="2">
    <source>
        <dbReference type="EMBL" id="GBP10568.1"/>
    </source>
</evidence>
<name>A0A4C1TAR6_EUMVA</name>
<gene>
    <name evidence="2" type="ORF">EVAR_76404_1</name>
</gene>
<dbReference type="EMBL" id="BGZK01000041">
    <property type="protein sequence ID" value="GBP10568.1"/>
    <property type="molecule type" value="Genomic_DNA"/>
</dbReference>
<reference evidence="2 3" key="1">
    <citation type="journal article" date="2019" name="Commun. Biol.">
        <title>The bagworm genome reveals a unique fibroin gene that provides high tensile strength.</title>
        <authorList>
            <person name="Kono N."/>
            <person name="Nakamura H."/>
            <person name="Ohtoshi R."/>
            <person name="Tomita M."/>
            <person name="Numata K."/>
            <person name="Arakawa K."/>
        </authorList>
    </citation>
    <scope>NUCLEOTIDE SEQUENCE [LARGE SCALE GENOMIC DNA]</scope>
</reference>
<organism evidence="2 3">
    <name type="scientific">Eumeta variegata</name>
    <name type="common">Bagworm moth</name>
    <name type="synonym">Eumeta japonica</name>
    <dbReference type="NCBI Taxonomy" id="151549"/>
    <lineage>
        <taxon>Eukaryota</taxon>
        <taxon>Metazoa</taxon>
        <taxon>Ecdysozoa</taxon>
        <taxon>Arthropoda</taxon>
        <taxon>Hexapoda</taxon>
        <taxon>Insecta</taxon>
        <taxon>Pterygota</taxon>
        <taxon>Neoptera</taxon>
        <taxon>Endopterygota</taxon>
        <taxon>Lepidoptera</taxon>
        <taxon>Glossata</taxon>
        <taxon>Ditrysia</taxon>
        <taxon>Tineoidea</taxon>
        <taxon>Psychidae</taxon>
        <taxon>Oiketicinae</taxon>
        <taxon>Eumeta</taxon>
    </lineage>
</organism>
<feature type="compositionally biased region" description="Basic and acidic residues" evidence="1">
    <location>
        <begin position="64"/>
        <end position="76"/>
    </location>
</feature>
<keyword evidence="3" id="KW-1185">Reference proteome</keyword>
<dbReference type="AlphaFoldDB" id="A0A4C1TAR6"/>
<evidence type="ECO:0000313" key="3">
    <source>
        <dbReference type="Proteomes" id="UP000299102"/>
    </source>
</evidence>
<feature type="region of interest" description="Disordered" evidence="1">
    <location>
        <begin position="55"/>
        <end position="76"/>
    </location>
</feature>
<comment type="caution">
    <text evidence="2">The sequence shown here is derived from an EMBL/GenBank/DDBJ whole genome shotgun (WGS) entry which is preliminary data.</text>
</comment>